<proteinExistence type="predicted"/>
<keyword evidence="3" id="KW-1185">Reference proteome</keyword>
<feature type="region of interest" description="Disordered" evidence="1">
    <location>
        <begin position="399"/>
        <end position="460"/>
    </location>
</feature>
<feature type="compositionally biased region" description="Low complexity" evidence="1">
    <location>
        <begin position="866"/>
        <end position="888"/>
    </location>
</feature>
<feature type="compositionally biased region" description="Basic and acidic residues" evidence="1">
    <location>
        <begin position="153"/>
        <end position="170"/>
    </location>
</feature>
<dbReference type="GeneID" id="25279056"/>
<dbReference type="HOGENOM" id="CLU_279132_0_0_1"/>
<dbReference type="PANTHER" id="PTHR38166">
    <property type="entry name" value="C2H2-TYPE DOMAIN-CONTAINING PROTEIN-RELATED"/>
    <property type="match status" value="1"/>
</dbReference>
<feature type="compositionally biased region" description="Polar residues" evidence="1">
    <location>
        <begin position="136"/>
        <end position="146"/>
    </location>
</feature>
<feature type="compositionally biased region" description="Polar residues" evidence="1">
    <location>
        <begin position="414"/>
        <end position="426"/>
    </location>
</feature>
<dbReference type="Pfam" id="PF04806">
    <property type="entry name" value="EspF"/>
    <property type="match status" value="1"/>
</dbReference>
<feature type="compositionally biased region" description="Polar residues" evidence="1">
    <location>
        <begin position="687"/>
        <end position="698"/>
    </location>
</feature>
<dbReference type="AlphaFoldDB" id="A0A072PGS0"/>
<accession>A0A072PGS0</accession>
<feature type="region of interest" description="Disordered" evidence="1">
    <location>
        <begin position="136"/>
        <end position="178"/>
    </location>
</feature>
<dbReference type="RefSeq" id="XP_013261869.1">
    <property type="nucleotide sequence ID" value="XM_013406415.1"/>
</dbReference>
<evidence type="ECO:0000256" key="1">
    <source>
        <dbReference type="SAM" id="MobiDB-lite"/>
    </source>
</evidence>
<dbReference type="OrthoDB" id="3521097at2759"/>
<dbReference type="EMBL" id="AMGV01000003">
    <property type="protein sequence ID" value="KEF59279.1"/>
    <property type="molecule type" value="Genomic_DNA"/>
</dbReference>
<dbReference type="PANTHER" id="PTHR38166:SF1">
    <property type="entry name" value="C2H2-TYPE DOMAIN-CONTAINING PROTEIN"/>
    <property type="match status" value="1"/>
</dbReference>
<feature type="region of interest" description="Disordered" evidence="1">
    <location>
        <begin position="729"/>
        <end position="756"/>
    </location>
</feature>
<feature type="non-terminal residue" evidence="2">
    <location>
        <position position="943"/>
    </location>
</feature>
<gene>
    <name evidence="2" type="ORF">A1O9_04123</name>
</gene>
<evidence type="ECO:0000313" key="2">
    <source>
        <dbReference type="EMBL" id="KEF59279.1"/>
    </source>
</evidence>
<evidence type="ECO:0008006" key="4">
    <source>
        <dbReference type="Google" id="ProtNLM"/>
    </source>
</evidence>
<sequence>VETLSQQRKYQKLLKKSLKKREQEQIKAQKEDEQLRRAFLAAEVAAARRKNAIARGEAIPLRDKSTKTIASEVIQKLSLNRRLSLKRPLSKLGRQVKKEKSIPPTLDDFKTKEEIHQYLNPPIAELPAELPQYTPFQNSTRTQDNEPLSVAEDAPKLDPKTSEVTVKDESPVAASAKTSPRSMRCDSCQSPIRLSQVYYQCAICENGDRIVCSSCDQAGWSCRHEIVERVRSVSKAREADTTLPTTRPYREGNRHNAQQYASGMWGLSVPDSVIEEARFTESPQATMSAVSPWAYNDILEARNPKHVAYGRTPAALKQREDAEIRRREQDIASREKDLIWREREVSLKEQRASLRERESALEVKQQVFALQLQTALLKQMQEAATGVGAQFPDLASTDHVRSHANKRKAAGAQASISPSNSIGSNQKPSPKRSPSGGPHEDEEDEAGAGTPKKVKQDPDALASPEKLYACPYCKFDKSRYSELNMQEKQYRGCSSGYWPDISRLKQHLYRVHCRRLHCLRCWNKFETKEQLEHHMRELNGCSLAECPCPEKFDEVQYNDIRRKRPASSPEQVWYTIFGILFPGQPHPLSPYADNVKAQTPSVASPGAAPPQDAMDVLGEVFESRLNRHGDAQEQAWLRLPGAREFIREQLRASMTDVLLRLGNANSPSNGNPSLDISPISARAPGSTRRSSISLTPNSSIPPSPVNGPGSTYRSGSDSQFLLPAHRQSFSRPFPSRSMQQHAPAAPAVASPEPPVQQDFARPGVVFPTPIVTDVENDRYDDECNSWSHGDEHGLAISAFTFDFNPSLSIATEGANQVSATAVAPSENSFDFQGAQPNMVSSSSQPRAPKPIAQLKPKHSTTSSVDSGYGSFSHRSSSASSRPQSVSNSKSRSATQRPARDKLKSKTPPTPPTPQLPPPQQIIRAPSPVHESAINFDALNVPFH</sequence>
<feature type="compositionally biased region" description="Polar residues" evidence="1">
    <location>
        <begin position="708"/>
        <end position="717"/>
    </location>
</feature>
<dbReference type="VEuPathDB" id="FungiDB:A1O9_04123"/>
<feature type="compositionally biased region" description="Polar residues" evidence="1">
    <location>
        <begin position="828"/>
        <end position="845"/>
    </location>
</feature>
<dbReference type="Proteomes" id="UP000027920">
    <property type="component" value="Unassembled WGS sequence"/>
</dbReference>
<feature type="region of interest" description="Disordered" evidence="1">
    <location>
        <begin position="828"/>
        <end position="928"/>
    </location>
</feature>
<protein>
    <recommendedName>
        <fullName evidence="4">C2H2-type domain-containing protein</fullName>
    </recommendedName>
</protein>
<reference evidence="2 3" key="1">
    <citation type="submission" date="2013-03" db="EMBL/GenBank/DDBJ databases">
        <title>The Genome Sequence of Exophiala aquamarina CBS 119918.</title>
        <authorList>
            <consortium name="The Broad Institute Genomics Platform"/>
            <person name="Cuomo C."/>
            <person name="de Hoog S."/>
            <person name="Gorbushina A."/>
            <person name="Walker B."/>
            <person name="Young S.K."/>
            <person name="Zeng Q."/>
            <person name="Gargeya S."/>
            <person name="Fitzgerald M."/>
            <person name="Haas B."/>
            <person name="Abouelleil A."/>
            <person name="Allen A.W."/>
            <person name="Alvarado L."/>
            <person name="Arachchi H.M."/>
            <person name="Berlin A.M."/>
            <person name="Chapman S.B."/>
            <person name="Gainer-Dewar J."/>
            <person name="Goldberg J."/>
            <person name="Griggs A."/>
            <person name="Gujja S."/>
            <person name="Hansen M."/>
            <person name="Howarth C."/>
            <person name="Imamovic A."/>
            <person name="Ireland A."/>
            <person name="Larimer J."/>
            <person name="McCowan C."/>
            <person name="Murphy C."/>
            <person name="Pearson M."/>
            <person name="Poon T.W."/>
            <person name="Priest M."/>
            <person name="Roberts A."/>
            <person name="Saif S."/>
            <person name="Shea T."/>
            <person name="Sisk P."/>
            <person name="Sykes S."/>
            <person name="Wortman J."/>
            <person name="Nusbaum C."/>
            <person name="Birren B."/>
        </authorList>
    </citation>
    <scope>NUCLEOTIDE SEQUENCE [LARGE SCALE GENOMIC DNA]</scope>
    <source>
        <strain evidence="2 3">CBS 119918</strain>
    </source>
</reference>
<evidence type="ECO:0000313" key="3">
    <source>
        <dbReference type="Proteomes" id="UP000027920"/>
    </source>
</evidence>
<comment type="caution">
    <text evidence="2">The sequence shown here is derived from an EMBL/GenBank/DDBJ whole genome shotgun (WGS) entry which is preliminary data.</text>
</comment>
<name>A0A072PGS0_9EURO</name>
<feature type="non-terminal residue" evidence="2">
    <location>
        <position position="1"/>
    </location>
</feature>
<feature type="compositionally biased region" description="Low complexity" evidence="1">
    <location>
        <begin position="729"/>
        <end position="750"/>
    </location>
</feature>
<feature type="region of interest" description="Disordered" evidence="1">
    <location>
        <begin position="665"/>
        <end position="717"/>
    </location>
</feature>
<feature type="compositionally biased region" description="Pro residues" evidence="1">
    <location>
        <begin position="907"/>
        <end position="919"/>
    </location>
</feature>
<dbReference type="STRING" id="1182545.A0A072PGS0"/>
<organism evidence="2 3">
    <name type="scientific">Exophiala aquamarina CBS 119918</name>
    <dbReference type="NCBI Taxonomy" id="1182545"/>
    <lineage>
        <taxon>Eukaryota</taxon>
        <taxon>Fungi</taxon>
        <taxon>Dikarya</taxon>
        <taxon>Ascomycota</taxon>
        <taxon>Pezizomycotina</taxon>
        <taxon>Eurotiomycetes</taxon>
        <taxon>Chaetothyriomycetidae</taxon>
        <taxon>Chaetothyriales</taxon>
        <taxon>Herpotrichiellaceae</taxon>
        <taxon>Exophiala</taxon>
    </lineage>
</organism>
<dbReference type="InterPro" id="IPR006891">
    <property type="entry name" value="T3SS_EspF"/>
</dbReference>